<gene>
    <name evidence="2" type="ORF">GCM10007096_35080</name>
</gene>
<dbReference type="Proteomes" id="UP000656813">
    <property type="component" value="Unassembled WGS sequence"/>
</dbReference>
<evidence type="ECO:0000313" key="2">
    <source>
        <dbReference type="EMBL" id="GGH86720.1"/>
    </source>
</evidence>
<dbReference type="Pfam" id="PF14007">
    <property type="entry name" value="YtpI"/>
    <property type="match status" value="1"/>
</dbReference>
<feature type="transmembrane region" description="Helical" evidence="1">
    <location>
        <begin position="36"/>
        <end position="55"/>
    </location>
</feature>
<feature type="transmembrane region" description="Helical" evidence="1">
    <location>
        <begin position="61"/>
        <end position="81"/>
    </location>
</feature>
<evidence type="ECO:0000256" key="1">
    <source>
        <dbReference type="SAM" id="Phobius"/>
    </source>
</evidence>
<reference evidence="2" key="2">
    <citation type="submission" date="2020-09" db="EMBL/GenBank/DDBJ databases">
        <authorList>
            <person name="Sun Q."/>
            <person name="Zhou Y."/>
        </authorList>
    </citation>
    <scope>NUCLEOTIDE SEQUENCE</scope>
    <source>
        <strain evidence="2">CGMCC 1.12777</strain>
    </source>
</reference>
<name>A0A8J2ZYE4_9BACL</name>
<keyword evidence="1" id="KW-0472">Membrane</keyword>
<sequence>MPTLIVFIVLSAIMTLFYWFKGWMTDAPYRKKWTFSKARIGLGAFLFFFGANRIFISSTTLTMIVCAIFMLYGIFIVYFSIKTYRFYTMKMIEEANQSQKQ</sequence>
<protein>
    <recommendedName>
        <fullName evidence="4">YtpI-like protein</fullName>
    </recommendedName>
</protein>
<dbReference type="EMBL" id="BMFV01000034">
    <property type="protein sequence ID" value="GGH86720.1"/>
    <property type="molecule type" value="Genomic_DNA"/>
</dbReference>
<dbReference type="RefSeq" id="WP_188498688.1">
    <property type="nucleotide sequence ID" value="NZ_BMFV01000034.1"/>
</dbReference>
<accession>A0A8J2ZYE4</accession>
<evidence type="ECO:0000313" key="3">
    <source>
        <dbReference type="Proteomes" id="UP000656813"/>
    </source>
</evidence>
<reference evidence="2" key="1">
    <citation type="journal article" date="2014" name="Int. J. Syst. Evol. Microbiol.">
        <title>Complete genome sequence of Corynebacterium casei LMG S-19264T (=DSM 44701T), isolated from a smear-ripened cheese.</title>
        <authorList>
            <consortium name="US DOE Joint Genome Institute (JGI-PGF)"/>
            <person name="Walter F."/>
            <person name="Albersmeier A."/>
            <person name="Kalinowski J."/>
            <person name="Ruckert C."/>
        </authorList>
    </citation>
    <scope>NUCLEOTIDE SEQUENCE</scope>
    <source>
        <strain evidence="2">CGMCC 1.12777</strain>
    </source>
</reference>
<dbReference type="InterPro" id="IPR025618">
    <property type="entry name" value="YtpI"/>
</dbReference>
<evidence type="ECO:0008006" key="4">
    <source>
        <dbReference type="Google" id="ProtNLM"/>
    </source>
</evidence>
<feature type="transmembrane region" description="Helical" evidence="1">
    <location>
        <begin position="6"/>
        <end position="24"/>
    </location>
</feature>
<dbReference type="AlphaFoldDB" id="A0A8J2ZYE4"/>
<keyword evidence="1" id="KW-0812">Transmembrane</keyword>
<organism evidence="2 3">
    <name type="scientific">Pullulanibacillus pueri</name>
    <dbReference type="NCBI Taxonomy" id="1437324"/>
    <lineage>
        <taxon>Bacteria</taxon>
        <taxon>Bacillati</taxon>
        <taxon>Bacillota</taxon>
        <taxon>Bacilli</taxon>
        <taxon>Bacillales</taxon>
        <taxon>Sporolactobacillaceae</taxon>
        <taxon>Pullulanibacillus</taxon>
    </lineage>
</organism>
<keyword evidence="3" id="KW-1185">Reference proteome</keyword>
<keyword evidence="1" id="KW-1133">Transmembrane helix</keyword>
<comment type="caution">
    <text evidence="2">The sequence shown here is derived from an EMBL/GenBank/DDBJ whole genome shotgun (WGS) entry which is preliminary data.</text>
</comment>
<proteinExistence type="predicted"/>